<evidence type="ECO:0000313" key="4">
    <source>
        <dbReference type="EMBL" id="RYU62200.1"/>
    </source>
</evidence>
<protein>
    <recommendedName>
        <fullName evidence="6">Phage tail tape measure protein</fullName>
    </recommendedName>
</protein>
<comment type="caution">
    <text evidence="4">The sequence shown here is derived from an EMBL/GenBank/DDBJ whole genome shotgun (WGS) entry which is preliminary data.</text>
</comment>
<gene>
    <name evidence="4" type="ORF">ERW53_16970</name>
</gene>
<evidence type="ECO:0008006" key="6">
    <source>
        <dbReference type="Google" id="ProtNLM"/>
    </source>
</evidence>
<feature type="transmembrane region" description="Helical" evidence="3">
    <location>
        <begin position="494"/>
        <end position="511"/>
    </location>
</feature>
<name>A0ABY0I6Y5_9GAMM</name>
<keyword evidence="5" id="KW-1185">Reference proteome</keyword>
<feature type="region of interest" description="Disordered" evidence="2">
    <location>
        <begin position="593"/>
        <end position="625"/>
    </location>
</feature>
<evidence type="ECO:0000256" key="3">
    <source>
        <dbReference type="SAM" id="Phobius"/>
    </source>
</evidence>
<dbReference type="EMBL" id="SEZN01000037">
    <property type="protein sequence ID" value="RYU62200.1"/>
    <property type="molecule type" value="Genomic_DNA"/>
</dbReference>
<dbReference type="RefSeq" id="WP_130048953.1">
    <property type="nucleotide sequence ID" value="NZ_SEZL01000035.1"/>
</dbReference>
<keyword evidence="3" id="KW-0812">Transmembrane</keyword>
<evidence type="ECO:0000256" key="1">
    <source>
        <dbReference type="SAM" id="Coils"/>
    </source>
</evidence>
<evidence type="ECO:0000256" key="2">
    <source>
        <dbReference type="SAM" id="MobiDB-lite"/>
    </source>
</evidence>
<reference evidence="4 5" key="1">
    <citation type="submission" date="2019-02" db="EMBL/GenBank/DDBJ databases">
        <title>Genome sequences of Aliivibrio finisterrensis strains from farmed Atlantic salmon.</title>
        <authorList>
            <person name="Bowman J.P."/>
        </authorList>
    </citation>
    <scope>NUCLEOTIDE SEQUENCE [LARGE SCALE GENOMIC DNA]</scope>
    <source>
        <strain evidence="4 5">A21</strain>
    </source>
</reference>
<sequence>MKMNLSVVMDIVDKVRGPLKGMTSDSDHYAKKINEIKKVQSDDSAALHLIDSYKAIGKEVDKSALSLNEAKDKLTALQAKETSATNAKKALNTELEKQVKRLAKLKAHSDAAGGSNKKLNKMVLEQSKALKKLRAEATAANKPNAILTNQLAKQAEIVARLSRVSGEHNQRLTQVGKVMKKASIDVSKLDDEFARLSISYDSHAPKIDKLSKRYKRLQTIMTPFNKVQKTIKMPSIEMAQNGAMVGGAALGSMAGFGVIIADTAAQVNELSRAAKDVAMPVDALQAMRLQAKGAGAEAEDMDAAIKEMNLRWGEMKTLKSGAMNGYFKDTGNGQAYKDLMNAKNSMEAYQVLLREIAKETDVSKQNFMADEFFGGDSEKMLSVLKAGTDGLNKAKQDLEDTGGPISQDSIDSASEFEGTFKKLSAIINSLKISALTPIMKELSVVFGGIAEKMKNMDWRAEAVEDLRRVVSGVFTAFKAMGGAVLFLSNNFSEIVATIALVKIAFFALNAVMFANPIGLIVAAVMAAGVAIIYLISKFTDLGSIMSGIGSFFGFGDEDDKSIKKVDEMATKIDNLKDKSIELGVITNETANKTTNKRESSTFNNGQYNPSPGQINSSMKPMQQMTPLTTQNIRSQSEVALTIKSEKPVTVDKVSSDKGTNLNIDVGNMMMSY</sequence>
<keyword evidence="3" id="KW-1133">Transmembrane helix</keyword>
<dbReference type="Proteomes" id="UP000294166">
    <property type="component" value="Unassembled WGS sequence"/>
</dbReference>
<organism evidence="4 5">
    <name type="scientific">Aliivibrio finisterrensis</name>
    <dbReference type="NCBI Taxonomy" id="511998"/>
    <lineage>
        <taxon>Bacteria</taxon>
        <taxon>Pseudomonadati</taxon>
        <taxon>Pseudomonadota</taxon>
        <taxon>Gammaproteobacteria</taxon>
        <taxon>Vibrionales</taxon>
        <taxon>Vibrionaceae</taxon>
        <taxon>Aliivibrio</taxon>
    </lineage>
</organism>
<feature type="transmembrane region" description="Helical" evidence="3">
    <location>
        <begin position="517"/>
        <end position="535"/>
    </location>
</feature>
<feature type="coiled-coil region" evidence="1">
    <location>
        <begin position="60"/>
        <end position="136"/>
    </location>
</feature>
<evidence type="ECO:0000313" key="5">
    <source>
        <dbReference type="Proteomes" id="UP000294166"/>
    </source>
</evidence>
<keyword evidence="3" id="KW-0472">Membrane</keyword>
<feature type="compositionally biased region" description="Polar residues" evidence="2">
    <location>
        <begin position="600"/>
        <end position="625"/>
    </location>
</feature>
<proteinExistence type="predicted"/>
<accession>A0ABY0I6Y5</accession>
<keyword evidence="1" id="KW-0175">Coiled coil</keyword>